<name>A0A4S8WF06_AURPU</name>
<dbReference type="Pfam" id="PF01124">
    <property type="entry name" value="MAPEG"/>
    <property type="match status" value="1"/>
</dbReference>
<dbReference type="GO" id="GO:0004602">
    <property type="term" value="F:glutathione peroxidase activity"/>
    <property type="evidence" value="ECO:0007669"/>
    <property type="project" value="TreeGrafter"/>
</dbReference>
<dbReference type="PANTHER" id="PTHR10250:SF26">
    <property type="entry name" value="GLUTATHIONE S-TRANSFERASE 3, MITOCHONDRIAL"/>
    <property type="match status" value="1"/>
</dbReference>
<comment type="subcellular location">
    <subcellularLocation>
        <location evidence="1">Membrane</location>
        <topology evidence="1">Multi-pass membrane protein</topology>
    </subcellularLocation>
</comment>
<proteinExistence type="predicted"/>
<comment type="caution">
    <text evidence="6">The sequence shown here is derived from an EMBL/GenBank/DDBJ whole genome shotgun (WGS) entry which is preliminary data.</text>
</comment>
<dbReference type="GO" id="GO:0005635">
    <property type="term" value="C:nuclear envelope"/>
    <property type="evidence" value="ECO:0007669"/>
    <property type="project" value="TreeGrafter"/>
</dbReference>
<reference evidence="6 7" key="1">
    <citation type="submission" date="2018-10" db="EMBL/GenBank/DDBJ databases">
        <title>Fifty Aureobasidium pullulans genomes reveal a recombining polyextremotolerant generalist.</title>
        <authorList>
            <person name="Gostincar C."/>
            <person name="Turk M."/>
            <person name="Zajc J."/>
            <person name="Gunde-Cimerman N."/>
        </authorList>
    </citation>
    <scope>NUCLEOTIDE SEQUENCE [LARGE SCALE GENOMIC DNA]</scope>
    <source>
        <strain evidence="6 7">EXF-11318</strain>
    </source>
</reference>
<dbReference type="InterPro" id="IPR050997">
    <property type="entry name" value="MAPEG"/>
</dbReference>
<dbReference type="GO" id="GO:0005783">
    <property type="term" value="C:endoplasmic reticulum"/>
    <property type="evidence" value="ECO:0007669"/>
    <property type="project" value="TreeGrafter"/>
</dbReference>
<evidence type="ECO:0000256" key="3">
    <source>
        <dbReference type="ARBA" id="ARBA00022989"/>
    </source>
</evidence>
<evidence type="ECO:0000256" key="4">
    <source>
        <dbReference type="ARBA" id="ARBA00023136"/>
    </source>
</evidence>
<dbReference type="EMBL" id="QZAJ01000007">
    <property type="protein sequence ID" value="THW23568.1"/>
    <property type="molecule type" value="Genomic_DNA"/>
</dbReference>
<organism evidence="6 7">
    <name type="scientific">Aureobasidium pullulans</name>
    <name type="common">Black yeast</name>
    <name type="synonym">Pullularia pullulans</name>
    <dbReference type="NCBI Taxonomy" id="5580"/>
    <lineage>
        <taxon>Eukaryota</taxon>
        <taxon>Fungi</taxon>
        <taxon>Dikarya</taxon>
        <taxon>Ascomycota</taxon>
        <taxon>Pezizomycotina</taxon>
        <taxon>Dothideomycetes</taxon>
        <taxon>Dothideomycetidae</taxon>
        <taxon>Dothideales</taxon>
        <taxon>Saccotheciaceae</taxon>
        <taxon>Aureobasidium</taxon>
    </lineage>
</organism>
<feature type="transmembrane region" description="Helical" evidence="5">
    <location>
        <begin position="12"/>
        <end position="29"/>
    </location>
</feature>
<evidence type="ECO:0000256" key="2">
    <source>
        <dbReference type="ARBA" id="ARBA00022692"/>
    </source>
</evidence>
<gene>
    <name evidence="6" type="ORF">D6D24_00514</name>
</gene>
<feature type="transmembrane region" description="Helical" evidence="5">
    <location>
        <begin position="127"/>
        <end position="153"/>
    </location>
</feature>
<feature type="transmembrane region" description="Helical" evidence="5">
    <location>
        <begin position="174"/>
        <end position="198"/>
    </location>
</feature>
<protein>
    <recommendedName>
        <fullName evidence="8">Membrane-associated proteins in eicosanoid and glutathione metabolism</fullName>
    </recommendedName>
</protein>
<evidence type="ECO:0000256" key="1">
    <source>
        <dbReference type="ARBA" id="ARBA00004141"/>
    </source>
</evidence>
<dbReference type="PANTHER" id="PTHR10250">
    <property type="entry name" value="MICROSOMAL GLUTATHIONE S-TRANSFERASE"/>
    <property type="match status" value="1"/>
</dbReference>
<dbReference type="GO" id="GO:0004364">
    <property type="term" value="F:glutathione transferase activity"/>
    <property type="evidence" value="ECO:0007669"/>
    <property type="project" value="TreeGrafter"/>
</dbReference>
<dbReference type="InterPro" id="IPR001129">
    <property type="entry name" value="Membr-assoc_MAPEG"/>
</dbReference>
<evidence type="ECO:0000313" key="7">
    <source>
        <dbReference type="Proteomes" id="UP000308014"/>
    </source>
</evidence>
<evidence type="ECO:0000313" key="6">
    <source>
        <dbReference type="EMBL" id="THW23568.1"/>
    </source>
</evidence>
<accession>A0A4S8WF06</accession>
<dbReference type="Gene3D" id="1.20.120.550">
    <property type="entry name" value="Membrane associated eicosanoid/glutathione metabolism-like domain"/>
    <property type="match status" value="2"/>
</dbReference>
<keyword evidence="2 5" id="KW-0812">Transmembrane</keyword>
<keyword evidence="3 5" id="KW-1133">Transmembrane helix</keyword>
<sequence length="199" mass="21668">MIALTIAPEYGYVVLTAVGTCFLGTWHGMRCSSFRKAAGLGYPTPYADSAQLSAASAEDKHKLYLFNCAQRAHGCFSPAVDLVPWNMSSISKHHVLSDTPSWWCIISITRTMLTVPPTLGNFLENHYMALTTLLIGGLHYPLLSSAFGLIWSLGRIVYAVGYTSQTKENGKGRLAGAFFWLAQLGLFVNAGLTGYSMAF</sequence>
<evidence type="ECO:0000256" key="5">
    <source>
        <dbReference type="SAM" id="Phobius"/>
    </source>
</evidence>
<keyword evidence="4 5" id="KW-0472">Membrane</keyword>
<dbReference type="Proteomes" id="UP000308014">
    <property type="component" value="Unassembled WGS sequence"/>
</dbReference>
<dbReference type="GO" id="GO:0016020">
    <property type="term" value="C:membrane"/>
    <property type="evidence" value="ECO:0007669"/>
    <property type="project" value="UniProtKB-SubCell"/>
</dbReference>
<dbReference type="InterPro" id="IPR023352">
    <property type="entry name" value="MAPEG-like_dom_sf"/>
</dbReference>
<dbReference type="AlphaFoldDB" id="A0A4S8WF06"/>
<evidence type="ECO:0008006" key="8">
    <source>
        <dbReference type="Google" id="ProtNLM"/>
    </source>
</evidence>
<dbReference type="SUPFAM" id="SSF161084">
    <property type="entry name" value="MAPEG domain-like"/>
    <property type="match status" value="2"/>
</dbReference>